<dbReference type="FunFam" id="3.80.10.10:FF:000095">
    <property type="entry name" value="LRR receptor-like serine/threonine-protein kinase GSO1"/>
    <property type="match status" value="1"/>
</dbReference>
<keyword evidence="3" id="KW-0812">Transmembrane</keyword>
<evidence type="ECO:0000259" key="9">
    <source>
        <dbReference type="Pfam" id="PF08263"/>
    </source>
</evidence>
<dbReference type="KEGG" id="dzi:111310493"/>
<organism evidence="10 11">
    <name type="scientific">Durio zibethinus</name>
    <name type="common">Durian</name>
    <dbReference type="NCBI Taxonomy" id="66656"/>
    <lineage>
        <taxon>Eukaryota</taxon>
        <taxon>Viridiplantae</taxon>
        <taxon>Streptophyta</taxon>
        <taxon>Embryophyta</taxon>
        <taxon>Tracheophyta</taxon>
        <taxon>Spermatophyta</taxon>
        <taxon>Magnoliopsida</taxon>
        <taxon>eudicotyledons</taxon>
        <taxon>Gunneridae</taxon>
        <taxon>Pentapetalae</taxon>
        <taxon>rosids</taxon>
        <taxon>malvids</taxon>
        <taxon>Malvales</taxon>
        <taxon>Malvaceae</taxon>
        <taxon>Helicteroideae</taxon>
        <taxon>Durio</taxon>
    </lineage>
</organism>
<evidence type="ECO:0000313" key="11">
    <source>
        <dbReference type="RefSeq" id="XP_022765732.1"/>
    </source>
</evidence>
<dbReference type="GO" id="GO:0009653">
    <property type="term" value="P:anatomical structure morphogenesis"/>
    <property type="evidence" value="ECO:0007669"/>
    <property type="project" value="UniProtKB-ARBA"/>
</dbReference>
<dbReference type="InterPro" id="IPR003591">
    <property type="entry name" value="Leu-rich_rpt_typical-subtyp"/>
</dbReference>
<dbReference type="AlphaFoldDB" id="A0A6P6ALJ6"/>
<evidence type="ECO:0000256" key="2">
    <source>
        <dbReference type="ARBA" id="ARBA00022614"/>
    </source>
</evidence>
<dbReference type="SMART" id="SM00369">
    <property type="entry name" value="LRR_TYP"/>
    <property type="match status" value="7"/>
</dbReference>
<feature type="signal peptide" evidence="8">
    <location>
        <begin position="1"/>
        <end position="21"/>
    </location>
</feature>
<dbReference type="Pfam" id="PF13855">
    <property type="entry name" value="LRR_8"/>
    <property type="match status" value="1"/>
</dbReference>
<protein>
    <submittedName>
        <fullName evidence="11">Probable leucine-rich repeat receptor-like protein kinase At1g35710</fullName>
    </submittedName>
</protein>
<keyword evidence="4 8" id="KW-0732">Signal</keyword>
<evidence type="ECO:0000313" key="10">
    <source>
        <dbReference type="Proteomes" id="UP000515121"/>
    </source>
</evidence>
<dbReference type="InterPro" id="IPR052941">
    <property type="entry name" value="StomDev_PlantInt_Reg"/>
</dbReference>
<evidence type="ECO:0000256" key="5">
    <source>
        <dbReference type="ARBA" id="ARBA00022737"/>
    </source>
</evidence>
<keyword evidence="7" id="KW-0472">Membrane</keyword>
<dbReference type="RefSeq" id="XP_022765732.1">
    <property type="nucleotide sequence ID" value="XM_022909997.1"/>
</dbReference>
<dbReference type="Proteomes" id="UP000515121">
    <property type="component" value="Unplaced"/>
</dbReference>
<dbReference type="GO" id="GO:0016020">
    <property type="term" value="C:membrane"/>
    <property type="evidence" value="ECO:0007669"/>
    <property type="project" value="UniProtKB-SubCell"/>
</dbReference>
<keyword evidence="2" id="KW-0433">Leucine-rich repeat</keyword>
<dbReference type="InterPro" id="IPR013210">
    <property type="entry name" value="LRR_N_plant-typ"/>
</dbReference>
<dbReference type="PANTHER" id="PTHR48004">
    <property type="entry name" value="OS01G0149700 PROTEIN"/>
    <property type="match status" value="1"/>
</dbReference>
<keyword evidence="5" id="KW-0677">Repeat</keyword>
<evidence type="ECO:0000256" key="6">
    <source>
        <dbReference type="ARBA" id="ARBA00022989"/>
    </source>
</evidence>
<dbReference type="Pfam" id="PF08263">
    <property type="entry name" value="LRRNT_2"/>
    <property type="match status" value="1"/>
</dbReference>
<name>A0A6P6ALJ6_DURZI</name>
<reference evidence="11" key="1">
    <citation type="submission" date="2025-08" db="UniProtKB">
        <authorList>
            <consortium name="RefSeq"/>
        </authorList>
    </citation>
    <scope>IDENTIFICATION</scope>
    <source>
        <tissue evidence="11">Fruit stalk</tissue>
    </source>
</reference>
<dbReference type="GeneID" id="111310493"/>
<dbReference type="SUPFAM" id="SSF52058">
    <property type="entry name" value="L domain-like"/>
    <property type="match status" value="2"/>
</dbReference>
<dbReference type="FunFam" id="3.80.10.10:FF:000400">
    <property type="entry name" value="Nuclear pore complex protein NUP107"/>
    <property type="match status" value="1"/>
</dbReference>
<evidence type="ECO:0000256" key="7">
    <source>
        <dbReference type="ARBA" id="ARBA00023136"/>
    </source>
</evidence>
<keyword evidence="6" id="KW-1133">Transmembrane helix</keyword>
<dbReference type="GO" id="GO:0099402">
    <property type="term" value="P:plant organ development"/>
    <property type="evidence" value="ECO:0007669"/>
    <property type="project" value="UniProtKB-ARBA"/>
</dbReference>
<dbReference type="InterPro" id="IPR032675">
    <property type="entry name" value="LRR_dom_sf"/>
</dbReference>
<feature type="chain" id="PRO_5027922166" evidence="8">
    <location>
        <begin position="22"/>
        <end position="557"/>
    </location>
</feature>
<evidence type="ECO:0000256" key="1">
    <source>
        <dbReference type="ARBA" id="ARBA00004167"/>
    </source>
</evidence>
<comment type="subcellular location">
    <subcellularLocation>
        <location evidence="1">Membrane</location>
        <topology evidence="1">Single-pass membrane protein</topology>
    </subcellularLocation>
</comment>
<gene>
    <name evidence="11" type="primary">LOC111310493</name>
</gene>
<feature type="domain" description="Leucine-rich repeat-containing N-terminal plant-type" evidence="9">
    <location>
        <begin position="35"/>
        <end position="73"/>
    </location>
</feature>
<evidence type="ECO:0000256" key="8">
    <source>
        <dbReference type="SAM" id="SignalP"/>
    </source>
</evidence>
<dbReference type="InterPro" id="IPR001611">
    <property type="entry name" value="Leu-rich_rpt"/>
</dbReference>
<proteinExistence type="predicted"/>
<dbReference type="Gene3D" id="3.80.10.10">
    <property type="entry name" value="Ribonuclease Inhibitor"/>
    <property type="match status" value="5"/>
</dbReference>
<keyword evidence="10" id="KW-1185">Reference proteome</keyword>
<evidence type="ECO:0000256" key="3">
    <source>
        <dbReference type="ARBA" id="ARBA00022692"/>
    </source>
</evidence>
<dbReference type="FunFam" id="3.80.10.10:FF:000383">
    <property type="entry name" value="Leucine-rich repeat receptor protein kinase EMS1"/>
    <property type="match status" value="1"/>
</dbReference>
<dbReference type="Pfam" id="PF00560">
    <property type="entry name" value="LRR_1"/>
    <property type="match status" value="5"/>
</dbReference>
<dbReference type="OrthoDB" id="2105857at2759"/>
<accession>A0A6P6ALJ6</accession>
<sequence>MASFLISFQVLLFLMLLSVQSSYVFASSAAAAPGKEAETLLKWKASLDNNSQTLLSSLWVGDSHCNWVGITCDKGGSITNLRLRDYGFKGTLHSLNFLSFPNLMGLHLPNNSLYGSIPSHIGNLPKLTELDLSKNNFPGNIPSNIGRLLSSLSILYLHENYLTGPIPISIGSLHNLSRLVLVDNRLSGSIPKEVGMMRSLVMLDLSVNYLTGPIPASLGNLSNLLWLYLYNNNLSGYIPNEIGQLASLTTMQLSSNNLTGVIPNSIGNLTKFLSGFLPPTLSNVTHLESLQLSDNHLSGPLPENVCLGGQLAKLTSKGEHLGIRWDFLRNFIQEHLDNDQGQLGSLITMQLLSNNLTGVIPAFIGNLTKLSTLYLFKNKLFGSIRQEIGMLVSLTELIFFDNNFSGSIPASIGNLTSLSTLYLDQNMFFGSIPTSIGNMMVLSLLYNHLSGPIPSFSNLTHLESFQISDNHLGSPLPENVCLGGQLIYLGAINNNLTGLNPSSLRNCKSFYIVRLEGKQLTENISEAFSIYPNLNYIALSNNNFYGELSSNWVNAIV</sequence>
<evidence type="ECO:0000256" key="4">
    <source>
        <dbReference type="ARBA" id="ARBA00022729"/>
    </source>
</evidence>
<dbReference type="PANTHER" id="PTHR48004:SF58">
    <property type="entry name" value="OS01G0162200 PROTEIN"/>
    <property type="match status" value="1"/>
</dbReference>